<evidence type="ECO:0000256" key="10">
    <source>
        <dbReference type="SAM" id="MobiDB-lite"/>
    </source>
</evidence>
<reference evidence="12 13" key="1">
    <citation type="submission" date="2019-03" db="EMBL/GenBank/DDBJ databases">
        <title>Genomic Encyclopedia of Type Strains, Phase IV (KMG-IV): sequencing the most valuable type-strain genomes for metagenomic binning, comparative biology and taxonomic classification.</title>
        <authorList>
            <person name="Goeker M."/>
        </authorList>
    </citation>
    <scope>NUCLEOTIDE SEQUENCE [LARGE SCALE GENOMIC DNA]</scope>
    <source>
        <strain evidence="12 13">DSM 24830</strain>
    </source>
</reference>
<keyword evidence="4" id="KW-0698">rRNA processing</keyword>
<comment type="caution">
    <text evidence="12">The sequence shown here is derived from an EMBL/GenBank/DDBJ whole genome shotgun (WGS) entry which is preliminary data.</text>
</comment>
<evidence type="ECO:0000313" key="13">
    <source>
        <dbReference type="Proteomes" id="UP000294887"/>
    </source>
</evidence>
<dbReference type="CDD" id="cd02869">
    <property type="entry name" value="PseudoU_synth_RluA_like"/>
    <property type="match status" value="1"/>
</dbReference>
<evidence type="ECO:0000256" key="1">
    <source>
        <dbReference type="ARBA" id="ARBA00000381"/>
    </source>
</evidence>
<dbReference type="PROSITE" id="PS50889">
    <property type="entry name" value="S4"/>
    <property type="match status" value="1"/>
</dbReference>
<dbReference type="GO" id="GO:0003723">
    <property type="term" value="F:RNA binding"/>
    <property type="evidence" value="ECO:0007669"/>
    <property type="project" value="UniProtKB-KW"/>
</dbReference>
<evidence type="ECO:0000256" key="7">
    <source>
        <dbReference type="PIRSR" id="PIRSR606225-1"/>
    </source>
</evidence>
<protein>
    <recommendedName>
        <fullName evidence="9">Pseudouridine synthase</fullName>
        <ecNumber evidence="9">5.4.99.-</ecNumber>
    </recommendedName>
</protein>
<evidence type="ECO:0000256" key="4">
    <source>
        <dbReference type="ARBA" id="ARBA00022552"/>
    </source>
</evidence>
<comment type="catalytic activity">
    <reaction evidence="1">
        <text>uridine(955/2504/2580) in 23S rRNA = pseudouridine(955/2504/2580) in 23S rRNA</text>
        <dbReference type="Rhea" id="RHEA:42528"/>
        <dbReference type="Rhea" id="RHEA-COMP:10099"/>
        <dbReference type="Rhea" id="RHEA-COMP:10100"/>
        <dbReference type="ChEBI" id="CHEBI:65314"/>
        <dbReference type="ChEBI" id="CHEBI:65315"/>
        <dbReference type="EC" id="5.4.99.24"/>
    </reaction>
</comment>
<dbReference type="PROSITE" id="PS01129">
    <property type="entry name" value="PSI_RLU"/>
    <property type="match status" value="1"/>
</dbReference>
<dbReference type="EMBL" id="SMFQ01000003">
    <property type="protein sequence ID" value="TCJ87021.1"/>
    <property type="molecule type" value="Genomic_DNA"/>
</dbReference>
<proteinExistence type="inferred from homology"/>
<dbReference type="Proteomes" id="UP000294887">
    <property type="component" value="Unassembled WGS sequence"/>
</dbReference>
<dbReference type="InterPro" id="IPR006224">
    <property type="entry name" value="PsdUridine_synth_RluA-like_CS"/>
</dbReference>
<evidence type="ECO:0000256" key="3">
    <source>
        <dbReference type="ARBA" id="ARBA00010876"/>
    </source>
</evidence>
<evidence type="ECO:0000256" key="6">
    <source>
        <dbReference type="ARBA" id="ARBA00023235"/>
    </source>
</evidence>
<dbReference type="CDD" id="cd00165">
    <property type="entry name" value="S4"/>
    <property type="match status" value="1"/>
</dbReference>
<dbReference type="InterPro" id="IPR002942">
    <property type="entry name" value="S4_RNA-bd"/>
</dbReference>
<dbReference type="Pfam" id="PF00849">
    <property type="entry name" value="PseudoU_synth_2"/>
    <property type="match status" value="1"/>
</dbReference>
<evidence type="ECO:0000256" key="2">
    <source>
        <dbReference type="ARBA" id="ARBA00002876"/>
    </source>
</evidence>
<comment type="catalytic activity">
    <reaction evidence="9">
        <text>a uridine in RNA = a pseudouridine in RNA</text>
        <dbReference type="Rhea" id="RHEA:48348"/>
        <dbReference type="Rhea" id="RHEA-COMP:12068"/>
        <dbReference type="Rhea" id="RHEA-COMP:12069"/>
        <dbReference type="ChEBI" id="CHEBI:65314"/>
        <dbReference type="ChEBI" id="CHEBI:65315"/>
    </reaction>
</comment>
<dbReference type="PANTHER" id="PTHR21600">
    <property type="entry name" value="MITOCHONDRIAL RNA PSEUDOURIDINE SYNTHASE"/>
    <property type="match status" value="1"/>
</dbReference>
<dbReference type="RefSeq" id="WP_243651531.1">
    <property type="nucleotide sequence ID" value="NZ_BAAAFU010000004.1"/>
</dbReference>
<dbReference type="SUPFAM" id="SSF55174">
    <property type="entry name" value="Alpha-L RNA-binding motif"/>
    <property type="match status" value="1"/>
</dbReference>
<keyword evidence="5 8" id="KW-0694">RNA-binding</keyword>
<dbReference type="AlphaFoldDB" id="A0A4R1F8G0"/>
<feature type="active site" evidence="7">
    <location>
        <position position="173"/>
    </location>
</feature>
<gene>
    <name evidence="12" type="ORF">EV695_1522</name>
</gene>
<accession>A0A4R1F8G0</accession>
<evidence type="ECO:0000256" key="5">
    <source>
        <dbReference type="ARBA" id="ARBA00022884"/>
    </source>
</evidence>
<dbReference type="InterPro" id="IPR006145">
    <property type="entry name" value="PsdUridine_synth_RsuA/RluA"/>
</dbReference>
<evidence type="ECO:0000313" key="12">
    <source>
        <dbReference type="EMBL" id="TCJ87021.1"/>
    </source>
</evidence>
<evidence type="ECO:0000256" key="8">
    <source>
        <dbReference type="PROSITE-ProRule" id="PRU00182"/>
    </source>
</evidence>
<dbReference type="GO" id="GO:0000455">
    <property type="term" value="P:enzyme-directed rRNA pseudouridine synthesis"/>
    <property type="evidence" value="ECO:0007669"/>
    <property type="project" value="UniProtKB-ARBA"/>
</dbReference>
<dbReference type="EC" id="5.4.99.-" evidence="9"/>
<dbReference type="GO" id="GO:0160141">
    <property type="term" value="F:23S rRNA pseudouridine(955/2504/2580) synthase activity"/>
    <property type="evidence" value="ECO:0007669"/>
    <property type="project" value="UniProtKB-EC"/>
</dbReference>
<name>A0A4R1F8G0_9GAMM</name>
<dbReference type="InterPro" id="IPR050188">
    <property type="entry name" value="RluA_PseudoU_synthase"/>
</dbReference>
<feature type="compositionally biased region" description="Basic and acidic residues" evidence="10">
    <location>
        <begin position="16"/>
        <end position="25"/>
    </location>
</feature>
<dbReference type="InterPro" id="IPR006225">
    <property type="entry name" value="PsdUridine_synth_RluC/D"/>
</dbReference>
<evidence type="ECO:0000259" key="11">
    <source>
        <dbReference type="SMART" id="SM00363"/>
    </source>
</evidence>
<sequence>MKNASDVKPKNTTAQDLDKSAMADTKKNMPENVLVHKVRFVTIDASHAGQRIDNFLLRELKDTPRSYVYRILRKGEVRVNKKRAKPTQKLQDQDVVRIPPVYLPVKEKQETIPQSFLDALSQAIILEDDDIILINKSSGLAVHGGSGVRFGLIESFRQLRPELPFVELVHRLDKETSGIVMLAKSRGVLLELHEMLKQKQINKFYQTLILGQWHGGKQHIKNHLQKNRGSKQKVRVVKGESLDKSDKAKESESIFRPLTVFQSYSLMEVELLTGRMHQIRTQLADLGNPVMGDSQYGDFAANRSAKKEIGLKRLFLHAYHLNFKLKSSGKIYDCKIDLPGELTAVIEKLKTN</sequence>
<feature type="domain" description="RNA-binding S4" evidence="11">
    <location>
        <begin position="50"/>
        <end position="110"/>
    </location>
</feature>
<comment type="similarity">
    <text evidence="3 9">Belongs to the pseudouridine synthase RluA family.</text>
</comment>
<dbReference type="Gene3D" id="3.30.2350.10">
    <property type="entry name" value="Pseudouridine synthase"/>
    <property type="match status" value="1"/>
</dbReference>
<dbReference type="InterPro" id="IPR020103">
    <property type="entry name" value="PsdUridine_synth_cat_dom_sf"/>
</dbReference>
<dbReference type="SMART" id="SM00363">
    <property type="entry name" value="S4"/>
    <property type="match status" value="1"/>
</dbReference>
<dbReference type="Gene3D" id="3.10.290.10">
    <property type="entry name" value="RNA-binding S4 domain"/>
    <property type="match status" value="1"/>
</dbReference>
<keyword evidence="6 9" id="KW-0413">Isomerase</keyword>
<feature type="region of interest" description="Disordered" evidence="10">
    <location>
        <begin position="1"/>
        <end position="25"/>
    </location>
</feature>
<evidence type="ECO:0000256" key="9">
    <source>
        <dbReference type="RuleBase" id="RU362028"/>
    </source>
</evidence>
<dbReference type="NCBIfam" id="TIGR00005">
    <property type="entry name" value="rluA_subfam"/>
    <property type="match status" value="1"/>
</dbReference>
<organism evidence="12 13">
    <name type="scientific">Cocleimonas flava</name>
    <dbReference type="NCBI Taxonomy" id="634765"/>
    <lineage>
        <taxon>Bacteria</taxon>
        <taxon>Pseudomonadati</taxon>
        <taxon>Pseudomonadota</taxon>
        <taxon>Gammaproteobacteria</taxon>
        <taxon>Thiotrichales</taxon>
        <taxon>Thiotrichaceae</taxon>
        <taxon>Cocleimonas</taxon>
    </lineage>
</organism>
<keyword evidence="13" id="KW-1185">Reference proteome</keyword>
<comment type="function">
    <text evidence="2">Responsible for synthesis of pseudouridine from uracil at positions 955, 2504 and 2580 in 23S ribosomal RNA.</text>
</comment>
<dbReference type="InterPro" id="IPR036986">
    <property type="entry name" value="S4_RNA-bd_sf"/>
</dbReference>
<dbReference type="Pfam" id="PF01479">
    <property type="entry name" value="S4"/>
    <property type="match status" value="1"/>
</dbReference>
<dbReference type="SUPFAM" id="SSF55120">
    <property type="entry name" value="Pseudouridine synthase"/>
    <property type="match status" value="1"/>
</dbReference>
<dbReference type="PANTHER" id="PTHR21600:SF92">
    <property type="entry name" value="RIBOSOMAL LARGE SUBUNIT PSEUDOURIDINE SYNTHASE C"/>
    <property type="match status" value="1"/>
</dbReference>